<accession>A0A517YQU3</accession>
<dbReference type="KEGG" id="pcor:KS4_06280"/>
<keyword evidence="1" id="KW-1133">Transmembrane helix</keyword>
<reference evidence="2 3" key="1">
    <citation type="submission" date="2019-02" db="EMBL/GenBank/DDBJ databases">
        <title>Deep-cultivation of Planctomycetes and their phenomic and genomic characterization uncovers novel biology.</title>
        <authorList>
            <person name="Wiegand S."/>
            <person name="Jogler M."/>
            <person name="Boedeker C."/>
            <person name="Pinto D."/>
            <person name="Vollmers J."/>
            <person name="Rivas-Marin E."/>
            <person name="Kohn T."/>
            <person name="Peeters S.H."/>
            <person name="Heuer A."/>
            <person name="Rast P."/>
            <person name="Oberbeckmann S."/>
            <person name="Bunk B."/>
            <person name="Jeske O."/>
            <person name="Meyerdierks A."/>
            <person name="Storesund J.E."/>
            <person name="Kallscheuer N."/>
            <person name="Luecker S."/>
            <person name="Lage O.M."/>
            <person name="Pohl T."/>
            <person name="Merkel B.J."/>
            <person name="Hornburger P."/>
            <person name="Mueller R.-W."/>
            <person name="Bruemmer F."/>
            <person name="Labrenz M."/>
            <person name="Spormann A.M."/>
            <person name="Op den Camp H."/>
            <person name="Overmann J."/>
            <person name="Amann R."/>
            <person name="Jetten M.S.M."/>
            <person name="Mascher T."/>
            <person name="Medema M.H."/>
            <person name="Devos D.P."/>
            <person name="Kaster A.-K."/>
            <person name="Ovreas L."/>
            <person name="Rohde M."/>
            <person name="Galperin M.Y."/>
            <person name="Jogler C."/>
        </authorList>
    </citation>
    <scope>NUCLEOTIDE SEQUENCE [LARGE SCALE GENOMIC DNA]</scope>
    <source>
        <strain evidence="2 3">KS4</strain>
    </source>
</reference>
<name>A0A517YQU3_9BACT</name>
<feature type="transmembrane region" description="Helical" evidence="1">
    <location>
        <begin position="6"/>
        <end position="24"/>
    </location>
</feature>
<keyword evidence="1" id="KW-0812">Transmembrane</keyword>
<evidence type="ECO:0000313" key="2">
    <source>
        <dbReference type="EMBL" id="QDU32594.1"/>
    </source>
</evidence>
<keyword evidence="1" id="KW-0472">Membrane</keyword>
<dbReference type="Proteomes" id="UP000317369">
    <property type="component" value="Chromosome"/>
</dbReference>
<dbReference type="EMBL" id="CP036425">
    <property type="protein sequence ID" value="QDU32594.1"/>
    <property type="molecule type" value="Genomic_DNA"/>
</dbReference>
<gene>
    <name evidence="2" type="ORF">KS4_06280</name>
</gene>
<dbReference type="AlphaFoldDB" id="A0A517YQU3"/>
<evidence type="ECO:0000313" key="3">
    <source>
        <dbReference type="Proteomes" id="UP000317369"/>
    </source>
</evidence>
<keyword evidence="3" id="KW-1185">Reference proteome</keyword>
<protein>
    <submittedName>
        <fullName evidence="2">Uncharacterized protein</fullName>
    </submittedName>
</protein>
<sequence>MSEEVLWGYFAVLWLLIGGMLTDIRADRYTLNMQNAQSLQFEAFLSESSQVIVVGGSRTVLVI</sequence>
<evidence type="ECO:0000256" key="1">
    <source>
        <dbReference type="SAM" id="Phobius"/>
    </source>
</evidence>
<organism evidence="2 3">
    <name type="scientific">Poriferisphaera corsica</name>
    <dbReference type="NCBI Taxonomy" id="2528020"/>
    <lineage>
        <taxon>Bacteria</taxon>
        <taxon>Pseudomonadati</taxon>
        <taxon>Planctomycetota</taxon>
        <taxon>Phycisphaerae</taxon>
        <taxon>Phycisphaerales</taxon>
        <taxon>Phycisphaeraceae</taxon>
        <taxon>Poriferisphaera</taxon>
    </lineage>
</organism>
<proteinExistence type="predicted"/>